<dbReference type="Proteomes" id="UP000814128">
    <property type="component" value="Unassembled WGS sequence"/>
</dbReference>
<reference evidence="1" key="1">
    <citation type="submission" date="2021-02" db="EMBL/GenBank/DDBJ databases">
        <authorList>
            <consortium name="DOE Joint Genome Institute"/>
            <person name="Ahrendt S."/>
            <person name="Looney B.P."/>
            <person name="Miyauchi S."/>
            <person name="Morin E."/>
            <person name="Drula E."/>
            <person name="Courty P.E."/>
            <person name="Chicoki N."/>
            <person name="Fauchery L."/>
            <person name="Kohler A."/>
            <person name="Kuo A."/>
            <person name="Labutti K."/>
            <person name="Pangilinan J."/>
            <person name="Lipzen A."/>
            <person name="Riley R."/>
            <person name="Andreopoulos W."/>
            <person name="He G."/>
            <person name="Johnson J."/>
            <person name="Barry K.W."/>
            <person name="Grigoriev I.V."/>
            <person name="Nagy L."/>
            <person name="Hibbett D."/>
            <person name="Henrissat B."/>
            <person name="Matheny P.B."/>
            <person name="Labbe J."/>
            <person name="Martin F."/>
        </authorList>
    </citation>
    <scope>NUCLEOTIDE SEQUENCE</scope>
    <source>
        <strain evidence="1">EC-137</strain>
    </source>
</reference>
<evidence type="ECO:0000313" key="2">
    <source>
        <dbReference type="Proteomes" id="UP000814128"/>
    </source>
</evidence>
<proteinExistence type="predicted"/>
<name>A0ACB8QGX8_9AGAM</name>
<keyword evidence="2" id="KW-1185">Reference proteome</keyword>
<protein>
    <submittedName>
        <fullName evidence="1">Uncharacterized protein</fullName>
    </submittedName>
</protein>
<gene>
    <name evidence="1" type="ORF">K488DRAFT_87382</name>
</gene>
<comment type="caution">
    <text evidence="1">The sequence shown here is derived from an EMBL/GenBank/DDBJ whole genome shotgun (WGS) entry which is preliminary data.</text>
</comment>
<dbReference type="EMBL" id="MU273603">
    <property type="protein sequence ID" value="KAI0030841.1"/>
    <property type="molecule type" value="Genomic_DNA"/>
</dbReference>
<accession>A0ACB8QGX8</accession>
<evidence type="ECO:0000313" key="1">
    <source>
        <dbReference type="EMBL" id="KAI0030841.1"/>
    </source>
</evidence>
<organism evidence="1 2">
    <name type="scientific">Vararia minispora EC-137</name>
    <dbReference type="NCBI Taxonomy" id="1314806"/>
    <lineage>
        <taxon>Eukaryota</taxon>
        <taxon>Fungi</taxon>
        <taxon>Dikarya</taxon>
        <taxon>Basidiomycota</taxon>
        <taxon>Agaricomycotina</taxon>
        <taxon>Agaricomycetes</taxon>
        <taxon>Russulales</taxon>
        <taxon>Lachnocladiaceae</taxon>
        <taxon>Vararia</taxon>
    </lineage>
</organism>
<reference evidence="1" key="2">
    <citation type="journal article" date="2022" name="New Phytol.">
        <title>Evolutionary transition to the ectomycorrhizal habit in the genomes of a hyperdiverse lineage of mushroom-forming fungi.</title>
        <authorList>
            <person name="Looney B."/>
            <person name="Miyauchi S."/>
            <person name="Morin E."/>
            <person name="Drula E."/>
            <person name="Courty P.E."/>
            <person name="Kohler A."/>
            <person name="Kuo A."/>
            <person name="LaButti K."/>
            <person name="Pangilinan J."/>
            <person name="Lipzen A."/>
            <person name="Riley R."/>
            <person name="Andreopoulos W."/>
            <person name="He G."/>
            <person name="Johnson J."/>
            <person name="Nolan M."/>
            <person name="Tritt A."/>
            <person name="Barry K.W."/>
            <person name="Grigoriev I.V."/>
            <person name="Nagy L.G."/>
            <person name="Hibbett D."/>
            <person name="Henrissat B."/>
            <person name="Matheny P.B."/>
            <person name="Labbe J."/>
            <person name="Martin F.M."/>
        </authorList>
    </citation>
    <scope>NUCLEOTIDE SEQUENCE</scope>
    <source>
        <strain evidence="1">EC-137</strain>
    </source>
</reference>
<sequence length="704" mass="76973">MASGRFGRFRQWASEAIANKDKSAATEEAKEIDADIDVRREGIRRLHDTVSLFHHNLSKKKRAEALENEEKLLPREALGAVMLLHGEQLEDTSAYGAALVRFGQGHCKIATLQEAFAVTVSASYLGSLDRAAEEIREYDAEKKMLETRRVNYDAALTLAEKVEGNKKTKEKDRYEAEEGLENTKAKYDEAVEDLRARIGNIRKRESEQLRDLRDLLDAELRFAEQYAEILRDIRDGWPAQVKTQVHRPTGPLHTFSRSVDVDAANLTREKSARSLKSSAHSHKSSIHSTKSARSTSKRSAGGHSTKRSTGGHSSRHDDSETASESESEGELESDGDDDSGQRPAARSRASSIRSKASVSTSRPPSRPASRTEDRNNGKRKSIAEWASSWGRKKDRERDFATLNDGEDVPTNMATTTSSLSSLSASMLSLGKRSAGGSPALPARALSSKSFGSTDDEKGRKVVRALHDFSGSSDELTFKAGDRIIVLNEVLDGWWMGEVASTGRRGLFPTTYTEPTEASVAARPPLPPRGHSAPADNEHAQEHEHEQDAYPFGDHLRVGPYGRDIHSPMASTFSNDGDSIADSTSLLEEAALMPKRENADESDGFGPPGQPVRVAGSVGDHHPALPRRDSVPRKAPPPPPPRRAAVSSPSVPLLGTLEAAPPLQHSASDRPTLLLDSETGDCVDFVQNPFKARGMCSNCFRMHNV</sequence>